<feature type="signal peptide" evidence="6">
    <location>
        <begin position="1"/>
        <end position="23"/>
    </location>
</feature>
<sequence>MDRKKKLLTGLALAAFAALVVWAVMTVPQKPQLPEQTADSNLMTYEGNTISEEKDGRKIWDLTAEHIEMDVHTKDVRLENLTGHFYMQDGRVVEVHADHGRYENETKDISLSGNVAISTSDGAILSSRELQWVSADEMLAAVGDASVSKEDMKASGERIESTDGFNKIRIIGRAHLVKGGESK</sequence>
<evidence type="ECO:0000313" key="8">
    <source>
        <dbReference type="Proteomes" id="UP000430222"/>
    </source>
</evidence>
<keyword evidence="1" id="KW-1003">Cell membrane</keyword>
<reference evidence="7 8" key="1">
    <citation type="submission" date="2019-08" db="EMBL/GenBank/DDBJ databases">
        <title>In-depth cultivation of the pig gut microbiome towards novel bacterial diversity and tailored functional studies.</title>
        <authorList>
            <person name="Wylensek D."/>
            <person name="Hitch T.C.A."/>
            <person name="Clavel T."/>
        </authorList>
    </citation>
    <scope>NUCLEOTIDE SEQUENCE [LARGE SCALE GENOMIC DNA]</scope>
    <source>
        <strain evidence="8">WCA-380-WT-3B3</strain>
    </source>
</reference>
<keyword evidence="8" id="KW-1185">Reference proteome</keyword>
<dbReference type="PANTHER" id="PTHR37481">
    <property type="entry name" value="LIPOPOLYSACCHARIDE EXPORT SYSTEM PROTEIN LPTC"/>
    <property type="match status" value="1"/>
</dbReference>
<comment type="caution">
    <text evidence="7">The sequence shown here is derived from an EMBL/GenBank/DDBJ whole genome shotgun (WGS) entry which is preliminary data.</text>
</comment>
<dbReference type="InterPro" id="IPR026265">
    <property type="entry name" value="LptC"/>
</dbReference>
<evidence type="ECO:0000313" key="7">
    <source>
        <dbReference type="EMBL" id="MSV23839.1"/>
    </source>
</evidence>
<proteinExistence type="predicted"/>
<dbReference type="EMBL" id="VUNL01000001">
    <property type="protein sequence ID" value="MSV23839.1"/>
    <property type="molecule type" value="Genomic_DNA"/>
</dbReference>
<dbReference type="GO" id="GO:0030288">
    <property type="term" value="C:outer membrane-bounded periplasmic space"/>
    <property type="evidence" value="ECO:0007669"/>
    <property type="project" value="TreeGrafter"/>
</dbReference>
<dbReference type="Proteomes" id="UP000430222">
    <property type="component" value="Unassembled WGS sequence"/>
</dbReference>
<dbReference type="RefSeq" id="WP_154619575.1">
    <property type="nucleotide sequence ID" value="NZ_JBQHVT010000002.1"/>
</dbReference>
<evidence type="ECO:0000256" key="4">
    <source>
        <dbReference type="ARBA" id="ARBA00022989"/>
    </source>
</evidence>
<dbReference type="InterPro" id="IPR010664">
    <property type="entry name" value="LipoPS_assembly_LptC-rel"/>
</dbReference>
<evidence type="ECO:0000256" key="1">
    <source>
        <dbReference type="ARBA" id="ARBA00022475"/>
    </source>
</evidence>
<evidence type="ECO:0000256" key="6">
    <source>
        <dbReference type="SAM" id="SignalP"/>
    </source>
</evidence>
<dbReference type="Gene3D" id="2.60.450.10">
    <property type="entry name" value="Lipopolysaccharide (LPS) transport protein A like domain"/>
    <property type="match status" value="1"/>
</dbReference>
<dbReference type="PANTHER" id="PTHR37481:SF1">
    <property type="entry name" value="LIPOPOLYSACCHARIDE EXPORT SYSTEM PROTEIN LPTC"/>
    <property type="match status" value="1"/>
</dbReference>
<gene>
    <name evidence="7" type="primary">lptC</name>
    <name evidence="7" type="ORF">FYJ78_01265</name>
</gene>
<dbReference type="InterPro" id="IPR052363">
    <property type="entry name" value="LPS_export_LptC"/>
</dbReference>
<protein>
    <submittedName>
        <fullName evidence="7">LPS export ABC transporter periplasmic protein LptC</fullName>
    </submittedName>
</protein>
<dbReference type="GO" id="GO:0015221">
    <property type="term" value="F:lipopolysaccharide transmembrane transporter activity"/>
    <property type="evidence" value="ECO:0007669"/>
    <property type="project" value="InterPro"/>
</dbReference>
<dbReference type="NCBIfam" id="TIGR04409">
    <property type="entry name" value="LptC_YrbK"/>
    <property type="match status" value="1"/>
</dbReference>
<dbReference type="GO" id="GO:0005886">
    <property type="term" value="C:plasma membrane"/>
    <property type="evidence" value="ECO:0007669"/>
    <property type="project" value="InterPro"/>
</dbReference>
<name>A0A6I2UU87_9FIRM</name>
<keyword evidence="2" id="KW-0997">Cell inner membrane</keyword>
<dbReference type="AlphaFoldDB" id="A0A6I2UU87"/>
<feature type="chain" id="PRO_5039191091" evidence="6">
    <location>
        <begin position="24"/>
        <end position="183"/>
    </location>
</feature>
<keyword evidence="5" id="KW-0472">Membrane</keyword>
<organism evidence="7 8">
    <name type="scientific">Selenomonas montiformis</name>
    <dbReference type="NCBI Taxonomy" id="2652285"/>
    <lineage>
        <taxon>Bacteria</taxon>
        <taxon>Bacillati</taxon>
        <taxon>Bacillota</taxon>
        <taxon>Negativicutes</taxon>
        <taxon>Selenomonadales</taxon>
        <taxon>Selenomonadaceae</taxon>
        <taxon>Selenomonas</taxon>
    </lineage>
</organism>
<evidence type="ECO:0000256" key="3">
    <source>
        <dbReference type="ARBA" id="ARBA00022692"/>
    </source>
</evidence>
<dbReference type="Pfam" id="PF06835">
    <property type="entry name" value="LptC"/>
    <property type="match status" value="1"/>
</dbReference>
<evidence type="ECO:0000256" key="2">
    <source>
        <dbReference type="ARBA" id="ARBA00022519"/>
    </source>
</evidence>
<keyword evidence="4" id="KW-1133">Transmembrane helix</keyword>
<keyword evidence="6" id="KW-0732">Signal</keyword>
<accession>A0A6I2UU87</accession>
<keyword evidence="3" id="KW-0812">Transmembrane</keyword>
<dbReference type="GO" id="GO:0017089">
    <property type="term" value="F:glycolipid transfer activity"/>
    <property type="evidence" value="ECO:0007669"/>
    <property type="project" value="TreeGrafter"/>
</dbReference>
<evidence type="ECO:0000256" key="5">
    <source>
        <dbReference type="ARBA" id="ARBA00023136"/>
    </source>
</evidence>